<evidence type="ECO:0000256" key="8">
    <source>
        <dbReference type="ARBA" id="ARBA00022692"/>
    </source>
</evidence>
<evidence type="ECO:0000256" key="7">
    <source>
        <dbReference type="ARBA" id="ARBA00022679"/>
    </source>
</evidence>
<evidence type="ECO:0000313" key="18">
    <source>
        <dbReference type="EMBL" id="MDQ7247081.1"/>
    </source>
</evidence>
<keyword evidence="19" id="KW-1185">Reference proteome</keyword>
<evidence type="ECO:0000256" key="2">
    <source>
        <dbReference type="ARBA" id="ARBA00004613"/>
    </source>
</evidence>
<keyword evidence="8 16" id="KW-0812">Transmembrane</keyword>
<keyword evidence="13" id="KW-0594">Phospholipid biosynthesis</keyword>
<dbReference type="EMBL" id="JAUYVI010000002">
    <property type="protein sequence ID" value="MDQ7247081.1"/>
    <property type="molecule type" value="Genomic_DNA"/>
</dbReference>
<feature type="domain" description="PLD phosphodiesterase" evidence="17">
    <location>
        <begin position="394"/>
        <end position="421"/>
    </location>
</feature>
<evidence type="ECO:0000256" key="16">
    <source>
        <dbReference type="SAM" id="Phobius"/>
    </source>
</evidence>
<dbReference type="CDD" id="cd09157">
    <property type="entry name" value="PLDc_CLS_unchar2_1"/>
    <property type="match status" value="1"/>
</dbReference>
<dbReference type="PANTHER" id="PTHR21248">
    <property type="entry name" value="CARDIOLIPIN SYNTHASE"/>
    <property type="match status" value="1"/>
</dbReference>
<dbReference type="InterPro" id="IPR001736">
    <property type="entry name" value="PLipase_D/transphosphatidylase"/>
</dbReference>
<comment type="subcellular location">
    <subcellularLocation>
        <location evidence="3">Cell membrane</location>
        <topology evidence="3">Multi-pass membrane protein</topology>
    </subcellularLocation>
    <subcellularLocation>
        <location evidence="2">Secreted</location>
    </subcellularLocation>
</comment>
<evidence type="ECO:0000256" key="3">
    <source>
        <dbReference type="ARBA" id="ARBA00004651"/>
    </source>
</evidence>
<evidence type="ECO:0000259" key="17">
    <source>
        <dbReference type="PROSITE" id="PS50035"/>
    </source>
</evidence>
<feature type="domain" description="PLD phosphodiesterase" evidence="17">
    <location>
        <begin position="218"/>
        <end position="245"/>
    </location>
</feature>
<keyword evidence="12 16" id="KW-0472">Membrane</keyword>
<evidence type="ECO:0000256" key="4">
    <source>
        <dbReference type="ARBA" id="ARBA00022475"/>
    </source>
</evidence>
<dbReference type="PANTHER" id="PTHR21248:SF22">
    <property type="entry name" value="PHOSPHOLIPASE D"/>
    <property type="match status" value="1"/>
</dbReference>
<organism evidence="18 19">
    <name type="scientific">Dongia sedimenti</name>
    <dbReference type="NCBI Taxonomy" id="3064282"/>
    <lineage>
        <taxon>Bacteria</taxon>
        <taxon>Pseudomonadati</taxon>
        <taxon>Pseudomonadota</taxon>
        <taxon>Alphaproteobacteria</taxon>
        <taxon>Rhodospirillales</taxon>
        <taxon>Dongiaceae</taxon>
        <taxon>Dongia</taxon>
    </lineage>
</organism>
<dbReference type="NCBIfam" id="TIGR04265">
    <property type="entry name" value="bac_cardiolipin"/>
    <property type="match status" value="1"/>
</dbReference>
<evidence type="ECO:0000313" key="19">
    <source>
        <dbReference type="Proteomes" id="UP001230156"/>
    </source>
</evidence>
<evidence type="ECO:0000256" key="5">
    <source>
        <dbReference type="ARBA" id="ARBA00022516"/>
    </source>
</evidence>
<keyword evidence="6" id="KW-0964">Secreted</keyword>
<evidence type="ECO:0000256" key="1">
    <source>
        <dbReference type="ARBA" id="ARBA00003145"/>
    </source>
</evidence>
<keyword evidence="4" id="KW-1003">Cell membrane</keyword>
<dbReference type="SMART" id="SM00155">
    <property type="entry name" value="PLDc"/>
    <property type="match status" value="2"/>
</dbReference>
<dbReference type="EC" id="2.7.8.-" evidence="15"/>
<keyword evidence="11" id="KW-0443">Lipid metabolism</keyword>
<dbReference type="PROSITE" id="PS50035">
    <property type="entry name" value="PLD"/>
    <property type="match status" value="2"/>
</dbReference>
<evidence type="ECO:0000256" key="12">
    <source>
        <dbReference type="ARBA" id="ARBA00023136"/>
    </source>
</evidence>
<dbReference type="CDD" id="cd09163">
    <property type="entry name" value="PLDc_CLS_unchar2_2"/>
    <property type="match status" value="1"/>
</dbReference>
<name>A0ABU0YH80_9PROT</name>
<evidence type="ECO:0000256" key="14">
    <source>
        <dbReference type="ARBA" id="ARBA00023264"/>
    </source>
</evidence>
<dbReference type="SUPFAM" id="SSF56024">
    <property type="entry name" value="Phospholipase D/nuclease"/>
    <property type="match status" value="2"/>
</dbReference>
<keyword evidence="10 16" id="KW-1133">Transmembrane helix</keyword>
<keyword evidence="7" id="KW-0808">Transferase</keyword>
<sequence>MASFGLWAFAHFWNAFGALIVTALHVGLAVLVTMHVLLHKRDVPAAIGWMGLAWLSPIIGPALYWMFGINRVRRRAYRISRRYAARRPPPPPIGTLRSEKYAALERAVGVITHRPTLAGNTVRAMRSGDEAYPAMLQAIADAKITVGLTSYIFAADEAGTPFIEALIAAQRRGVEVRVIIDGVGSGYIFSMAVFRLQRGGVKVARFLHSWLPWRMAFLNLRNHKKILVVDGQRGFVGGLNISAHNLKACDPRTAVRDMHFEVRGPVVEQITEAFVTDWEFATGEELRGLTWFPQSPPCGPALARVVTSGPDQDIEKIEFMFLQAIGSAQRSIKIITPYFLPDERLVAALELAAMRGVDVDIVIPENSDHRIMDWAVMAHIAPLLIAGTRIWRAPQPFEHSKLMTIDGGWSLVGSANWDQRSLRLNFELNMEIYDHDFSALLSEKIAARQGTEITLKALYAQPLLVRLRNRAVRLLLPYL</sequence>
<dbReference type="InterPro" id="IPR025202">
    <property type="entry name" value="PLD-like_dom"/>
</dbReference>
<keyword evidence="9" id="KW-0677">Repeat</keyword>
<evidence type="ECO:0000256" key="6">
    <source>
        <dbReference type="ARBA" id="ARBA00022525"/>
    </source>
</evidence>
<proteinExistence type="predicted"/>
<evidence type="ECO:0000256" key="9">
    <source>
        <dbReference type="ARBA" id="ARBA00022737"/>
    </source>
</evidence>
<keyword evidence="5" id="KW-0444">Lipid biosynthesis</keyword>
<protein>
    <recommendedName>
        <fullName evidence="15">Cardiolipin synthase</fullName>
        <ecNumber evidence="15">2.7.8.-</ecNumber>
    </recommendedName>
</protein>
<feature type="transmembrane region" description="Helical" evidence="16">
    <location>
        <begin position="46"/>
        <end position="67"/>
    </location>
</feature>
<comment type="caution">
    <text evidence="18">The sequence shown here is derived from an EMBL/GenBank/DDBJ whole genome shotgun (WGS) entry which is preliminary data.</text>
</comment>
<dbReference type="InterPro" id="IPR027379">
    <property type="entry name" value="CLS_N"/>
</dbReference>
<evidence type="ECO:0000256" key="13">
    <source>
        <dbReference type="ARBA" id="ARBA00023209"/>
    </source>
</evidence>
<accession>A0ABU0YH80</accession>
<dbReference type="RefSeq" id="WP_379954489.1">
    <property type="nucleotide sequence ID" value="NZ_JAUYVI010000002.1"/>
</dbReference>
<keyword evidence="14" id="KW-1208">Phospholipid metabolism</keyword>
<dbReference type="Pfam" id="PF13396">
    <property type="entry name" value="PLDc_N"/>
    <property type="match status" value="1"/>
</dbReference>
<reference evidence="19" key="1">
    <citation type="submission" date="2023-08" db="EMBL/GenBank/DDBJ databases">
        <title>Rhodospirillaceae gen. nov., a novel taxon isolated from the Yangtze River Yuezi River estuary sludge.</title>
        <authorList>
            <person name="Ruan L."/>
        </authorList>
    </citation>
    <scope>NUCLEOTIDE SEQUENCE [LARGE SCALE GENOMIC DNA]</scope>
    <source>
        <strain evidence="19">R-7</strain>
    </source>
</reference>
<dbReference type="Proteomes" id="UP001230156">
    <property type="component" value="Unassembled WGS sequence"/>
</dbReference>
<feature type="transmembrane region" description="Helical" evidence="16">
    <location>
        <begin position="12"/>
        <end position="34"/>
    </location>
</feature>
<evidence type="ECO:0000256" key="10">
    <source>
        <dbReference type="ARBA" id="ARBA00022989"/>
    </source>
</evidence>
<comment type="function">
    <text evidence="1">Could be a virulence factor.</text>
</comment>
<dbReference type="InterPro" id="IPR022924">
    <property type="entry name" value="Cardiolipin_synthase"/>
</dbReference>
<evidence type="ECO:0000256" key="11">
    <source>
        <dbReference type="ARBA" id="ARBA00023098"/>
    </source>
</evidence>
<evidence type="ECO:0000256" key="15">
    <source>
        <dbReference type="NCBIfam" id="TIGR04265"/>
    </source>
</evidence>
<dbReference type="Gene3D" id="3.30.870.10">
    <property type="entry name" value="Endonuclease Chain A"/>
    <property type="match status" value="3"/>
</dbReference>
<dbReference type="Pfam" id="PF13091">
    <property type="entry name" value="PLDc_2"/>
    <property type="match status" value="2"/>
</dbReference>
<gene>
    <name evidence="18" type="primary">cls</name>
    <name evidence="18" type="ORF">Q8A70_05370</name>
</gene>